<dbReference type="InterPro" id="IPR011711">
    <property type="entry name" value="GntR_C"/>
</dbReference>
<name>A0A841I864_9DEIO</name>
<evidence type="ECO:0000313" key="6">
    <source>
        <dbReference type="Proteomes" id="UP000569951"/>
    </source>
</evidence>
<sequence>MPLPPHTPALPRTLARDAVYRRLQDWIVNGTLAPGEQLRDLELAEAFGVSRTPVREALQRLEDEGFVVTAKNRWTRVAPLETETADQLYPLVEALEVLALELALPRLTPGDLEALKAAQQRLEAALLAGSGAAALEADDAFHAVLPDRAANPELVRTLTRFKTRLRRLELAYFQAAAPGDHSLAEHRQILAALHARDLEMARNALRGNWRSSLARLKSRLPSPTGSGN</sequence>
<dbReference type="SUPFAM" id="SSF48008">
    <property type="entry name" value="GntR ligand-binding domain-like"/>
    <property type="match status" value="1"/>
</dbReference>
<keyword evidence="6" id="KW-1185">Reference proteome</keyword>
<evidence type="ECO:0000313" key="5">
    <source>
        <dbReference type="EMBL" id="MBB6099985.1"/>
    </source>
</evidence>
<evidence type="ECO:0000259" key="4">
    <source>
        <dbReference type="PROSITE" id="PS50949"/>
    </source>
</evidence>
<accession>A0A841I864</accession>
<dbReference type="AlphaFoldDB" id="A0A841I864"/>
<dbReference type="Pfam" id="PF07729">
    <property type="entry name" value="FCD"/>
    <property type="match status" value="1"/>
</dbReference>
<organism evidence="5 6">
    <name type="scientific">Deinobacterium chartae</name>
    <dbReference type="NCBI Taxonomy" id="521158"/>
    <lineage>
        <taxon>Bacteria</taxon>
        <taxon>Thermotogati</taxon>
        <taxon>Deinococcota</taxon>
        <taxon>Deinococci</taxon>
        <taxon>Deinococcales</taxon>
        <taxon>Deinococcaceae</taxon>
        <taxon>Deinobacterium</taxon>
    </lineage>
</organism>
<feature type="domain" description="HTH gntR-type" evidence="4">
    <location>
        <begin position="13"/>
        <end position="80"/>
    </location>
</feature>
<dbReference type="SUPFAM" id="SSF46785">
    <property type="entry name" value="Winged helix' DNA-binding domain"/>
    <property type="match status" value="1"/>
</dbReference>
<dbReference type="InterPro" id="IPR036388">
    <property type="entry name" value="WH-like_DNA-bd_sf"/>
</dbReference>
<dbReference type="RefSeq" id="WP_183988723.1">
    <property type="nucleotide sequence ID" value="NZ_JACHHG010000018.1"/>
</dbReference>
<dbReference type="InterPro" id="IPR036390">
    <property type="entry name" value="WH_DNA-bd_sf"/>
</dbReference>
<dbReference type="SMART" id="SM00895">
    <property type="entry name" value="FCD"/>
    <property type="match status" value="1"/>
</dbReference>
<dbReference type="EMBL" id="JACHHG010000018">
    <property type="protein sequence ID" value="MBB6099985.1"/>
    <property type="molecule type" value="Genomic_DNA"/>
</dbReference>
<dbReference type="GO" id="GO:0003700">
    <property type="term" value="F:DNA-binding transcription factor activity"/>
    <property type="evidence" value="ECO:0007669"/>
    <property type="project" value="InterPro"/>
</dbReference>
<dbReference type="Proteomes" id="UP000569951">
    <property type="component" value="Unassembled WGS sequence"/>
</dbReference>
<keyword evidence="3" id="KW-0804">Transcription</keyword>
<evidence type="ECO:0000256" key="1">
    <source>
        <dbReference type="ARBA" id="ARBA00023015"/>
    </source>
</evidence>
<dbReference type="Pfam" id="PF00392">
    <property type="entry name" value="GntR"/>
    <property type="match status" value="1"/>
</dbReference>
<proteinExistence type="predicted"/>
<dbReference type="CDD" id="cd07377">
    <property type="entry name" value="WHTH_GntR"/>
    <property type="match status" value="1"/>
</dbReference>
<keyword evidence="2 5" id="KW-0238">DNA-binding</keyword>
<dbReference type="Gene3D" id="1.10.10.10">
    <property type="entry name" value="Winged helix-like DNA-binding domain superfamily/Winged helix DNA-binding domain"/>
    <property type="match status" value="1"/>
</dbReference>
<dbReference type="PANTHER" id="PTHR43537:SF5">
    <property type="entry name" value="UXU OPERON TRANSCRIPTIONAL REGULATOR"/>
    <property type="match status" value="1"/>
</dbReference>
<evidence type="ECO:0000256" key="2">
    <source>
        <dbReference type="ARBA" id="ARBA00023125"/>
    </source>
</evidence>
<gene>
    <name evidence="5" type="ORF">HNR42_003446</name>
</gene>
<protein>
    <submittedName>
        <fullName evidence="5">DNA-binding GntR family transcriptional regulator</fullName>
    </submittedName>
</protein>
<dbReference type="GO" id="GO:0003677">
    <property type="term" value="F:DNA binding"/>
    <property type="evidence" value="ECO:0007669"/>
    <property type="project" value="UniProtKB-KW"/>
</dbReference>
<dbReference type="PANTHER" id="PTHR43537">
    <property type="entry name" value="TRANSCRIPTIONAL REGULATOR, GNTR FAMILY"/>
    <property type="match status" value="1"/>
</dbReference>
<dbReference type="Gene3D" id="1.20.120.530">
    <property type="entry name" value="GntR ligand-binding domain-like"/>
    <property type="match status" value="1"/>
</dbReference>
<reference evidence="5 6" key="1">
    <citation type="submission" date="2020-08" db="EMBL/GenBank/DDBJ databases">
        <title>Genomic Encyclopedia of Type Strains, Phase IV (KMG-IV): sequencing the most valuable type-strain genomes for metagenomic binning, comparative biology and taxonomic classification.</title>
        <authorList>
            <person name="Goeker M."/>
        </authorList>
    </citation>
    <scope>NUCLEOTIDE SEQUENCE [LARGE SCALE GENOMIC DNA]</scope>
    <source>
        <strain evidence="5 6">DSM 21458</strain>
    </source>
</reference>
<dbReference type="InterPro" id="IPR008920">
    <property type="entry name" value="TF_FadR/GntR_C"/>
</dbReference>
<dbReference type="SMART" id="SM00345">
    <property type="entry name" value="HTH_GNTR"/>
    <property type="match status" value="1"/>
</dbReference>
<dbReference type="PRINTS" id="PR00035">
    <property type="entry name" value="HTHGNTR"/>
</dbReference>
<dbReference type="InterPro" id="IPR000524">
    <property type="entry name" value="Tscrpt_reg_HTH_GntR"/>
</dbReference>
<dbReference type="PROSITE" id="PS50949">
    <property type="entry name" value="HTH_GNTR"/>
    <property type="match status" value="1"/>
</dbReference>
<keyword evidence="1" id="KW-0805">Transcription regulation</keyword>
<evidence type="ECO:0000256" key="3">
    <source>
        <dbReference type="ARBA" id="ARBA00023163"/>
    </source>
</evidence>
<comment type="caution">
    <text evidence="5">The sequence shown here is derived from an EMBL/GenBank/DDBJ whole genome shotgun (WGS) entry which is preliminary data.</text>
</comment>